<keyword evidence="1 4" id="KW-0349">Heme</keyword>
<keyword evidence="2 4" id="KW-0479">Metal-binding</keyword>
<sequence length="267" mass="28711">MLDACVRGLLDGPYGKSQRISHLKAILGAFCVSVMLANGAAAQDDTLRLAVPEVLETSGFMQFLVPRFSLKTGVRIDRDAAVSDADMAFGAQGTAVFEGLGQVWHLSHVGDARAERFLTWLQSDVGIRTIESYASPQGDVFSVPTEEVAAVEAVVLDGDAMAGETLSLALCGRCHVVNESNRMKGMGSTPSFALMRSFEDWHTRFATFHLLKPHPSFTQIEGVTAPFDESRPSPMVPMTMTPDELDAILAYVSGIAPADLGAPLKHQ</sequence>
<proteinExistence type="predicted"/>
<dbReference type="GO" id="GO:0020037">
    <property type="term" value="F:heme binding"/>
    <property type="evidence" value="ECO:0007669"/>
    <property type="project" value="InterPro"/>
</dbReference>
<dbReference type="KEGG" id="rde:RD1_2903"/>
<evidence type="ECO:0000256" key="1">
    <source>
        <dbReference type="ARBA" id="ARBA00022617"/>
    </source>
</evidence>
<dbReference type="SUPFAM" id="SSF46626">
    <property type="entry name" value="Cytochrome c"/>
    <property type="match status" value="1"/>
</dbReference>
<dbReference type="Proteomes" id="UP000007029">
    <property type="component" value="Chromosome"/>
</dbReference>
<evidence type="ECO:0000313" key="7">
    <source>
        <dbReference type="Proteomes" id="UP000007029"/>
    </source>
</evidence>
<dbReference type="GO" id="GO:0009055">
    <property type="term" value="F:electron transfer activity"/>
    <property type="evidence" value="ECO:0007669"/>
    <property type="project" value="InterPro"/>
</dbReference>
<dbReference type="GO" id="GO:0046872">
    <property type="term" value="F:metal ion binding"/>
    <property type="evidence" value="ECO:0007669"/>
    <property type="project" value="UniProtKB-KW"/>
</dbReference>
<dbReference type="HOGENOM" id="CLU_1150926_0_0_5"/>
<dbReference type="Gene3D" id="1.10.760.10">
    <property type="entry name" value="Cytochrome c-like domain"/>
    <property type="match status" value="1"/>
</dbReference>
<evidence type="ECO:0000256" key="2">
    <source>
        <dbReference type="ARBA" id="ARBA00022723"/>
    </source>
</evidence>
<evidence type="ECO:0000256" key="4">
    <source>
        <dbReference type="PROSITE-ProRule" id="PRU00433"/>
    </source>
</evidence>
<reference evidence="6 7" key="1">
    <citation type="journal article" date="2007" name="J. Bacteriol.">
        <title>The complete genome sequence of Roseobacter denitrificans reveals a mixotrophic rather than photosynthetic metabolism.</title>
        <authorList>
            <person name="Swingley W.D."/>
            <person name="Sadekar S."/>
            <person name="Mastrian S.D."/>
            <person name="Matthies H.J."/>
            <person name="Hao J."/>
            <person name="Ramos H."/>
            <person name="Acharya C.R."/>
            <person name="Conrad A.L."/>
            <person name="Taylor H.L."/>
            <person name="Dejesa L.C."/>
            <person name="Shah M.K."/>
            <person name="O'huallachain M.E."/>
            <person name="Lince M.T."/>
            <person name="Blankenship R.E."/>
            <person name="Beatty J.T."/>
            <person name="Touchman J.W."/>
        </authorList>
    </citation>
    <scope>NUCLEOTIDE SEQUENCE [LARGE SCALE GENOMIC DNA]</scope>
    <source>
        <strain evidence="7">ATCC 33942 / OCh 114</strain>
    </source>
</reference>
<dbReference type="eggNOG" id="COG2010">
    <property type="taxonomic scope" value="Bacteria"/>
</dbReference>
<dbReference type="STRING" id="375451.RD1_2903"/>
<dbReference type="EMBL" id="CP000362">
    <property type="protein sequence ID" value="ABG32427.1"/>
    <property type="molecule type" value="Genomic_DNA"/>
</dbReference>
<feature type="domain" description="Cytochrome c" evidence="5">
    <location>
        <begin position="158"/>
        <end position="256"/>
    </location>
</feature>
<dbReference type="PROSITE" id="PS51007">
    <property type="entry name" value="CYTC"/>
    <property type="match status" value="1"/>
</dbReference>
<evidence type="ECO:0000313" key="6">
    <source>
        <dbReference type="EMBL" id="ABG32427.1"/>
    </source>
</evidence>
<accession>Q165B6</accession>
<dbReference type="InterPro" id="IPR009056">
    <property type="entry name" value="Cyt_c-like_dom"/>
</dbReference>
<dbReference type="AlphaFoldDB" id="Q165B6"/>
<protein>
    <submittedName>
        <fullName evidence="6">Conserved domain protein</fullName>
    </submittedName>
</protein>
<keyword evidence="7" id="KW-1185">Reference proteome</keyword>
<name>Q165B6_ROSDO</name>
<evidence type="ECO:0000256" key="3">
    <source>
        <dbReference type="ARBA" id="ARBA00023004"/>
    </source>
</evidence>
<keyword evidence="3 4" id="KW-0408">Iron</keyword>
<organism evidence="6 7">
    <name type="scientific">Roseobacter denitrificans (strain ATCC 33942 / OCh 114)</name>
    <name type="common">Erythrobacter sp. (strain OCh 114)</name>
    <name type="synonym">Roseobacter denitrificans</name>
    <dbReference type="NCBI Taxonomy" id="375451"/>
    <lineage>
        <taxon>Bacteria</taxon>
        <taxon>Pseudomonadati</taxon>
        <taxon>Pseudomonadota</taxon>
        <taxon>Alphaproteobacteria</taxon>
        <taxon>Rhodobacterales</taxon>
        <taxon>Roseobacteraceae</taxon>
        <taxon>Roseobacter</taxon>
    </lineage>
</organism>
<dbReference type="InterPro" id="IPR036909">
    <property type="entry name" value="Cyt_c-like_dom_sf"/>
</dbReference>
<gene>
    <name evidence="6" type="ordered locus">RD1_2903</name>
</gene>
<evidence type="ECO:0000259" key="5">
    <source>
        <dbReference type="PROSITE" id="PS51007"/>
    </source>
</evidence>